<dbReference type="RefSeq" id="WP_163950254.1">
    <property type="nucleotide sequence ID" value="NZ_JAAHBU010000437.1"/>
</dbReference>
<evidence type="ECO:0000313" key="2">
    <source>
        <dbReference type="EMBL" id="NER61743.1"/>
    </source>
</evidence>
<dbReference type="InterPro" id="IPR038483">
    <property type="entry name" value="YcfL-like_sf"/>
</dbReference>
<gene>
    <name evidence="2" type="ORF">G3435_20860</name>
    <name evidence="3" type="ORF">G3436_23910</name>
</gene>
<keyword evidence="5" id="KW-1185">Reference proteome</keyword>
<feature type="chain" id="PRO_5044630385" evidence="1">
    <location>
        <begin position="22"/>
        <end position="124"/>
    </location>
</feature>
<feature type="signal peptide" evidence="1">
    <location>
        <begin position="1"/>
        <end position="21"/>
    </location>
</feature>
<comment type="caution">
    <text evidence="3">The sequence shown here is derived from an EMBL/GenBank/DDBJ whole genome shotgun (WGS) entry which is preliminary data.</text>
</comment>
<dbReference type="EMBL" id="JAAHBU010000437">
    <property type="protein sequence ID" value="NER66345.1"/>
    <property type="molecule type" value="Genomic_DNA"/>
</dbReference>
<protein>
    <submittedName>
        <fullName evidence="3">YcfL family protein</fullName>
    </submittedName>
</protein>
<evidence type="ECO:0000313" key="3">
    <source>
        <dbReference type="EMBL" id="NER66345.1"/>
    </source>
</evidence>
<dbReference type="CDD" id="cd09030">
    <property type="entry name" value="DUF1425"/>
    <property type="match status" value="1"/>
</dbReference>
<evidence type="ECO:0000313" key="5">
    <source>
        <dbReference type="Proteomes" id="UP000482634"/>
    </source>
</evidence>
<keyword evidence="1" id="KW-0732">Signal</keyword>
<organism evidence="3 5">
    <name type="scientific">Pseudomonas brassicae</name>
    <dbReference type="NCBI Taxonomy" id="2708063"/>
    <lineage>
        <taxon>Bacteria</taxon>
        <taxon>Pseudomonadati</taxon>
        <taxon>Pseudomonadota</taxon>
        <taxon>Gammaproteobacteria</taxon>
        <taxon>Pseudomonadales</taxon>
        <taxon>Pseudomonadaceae</taxon>
        <taxon>Pseudomonas</taxon>
    </lineage>
</organism>
<name>A0A6B3NSX4_9PSED</name>
<dbReference type="PROSITE" id="PS51257">
    <property type="entry name" value="PROKAR_LIPOPROTEIN"/>
    <property type="match status" value="1"/>
</dbReference>
<reference evidence="4 5" key="1">
    <citation type="submission" date="2020-02" db="EMBL/GenBank/DDBJ databases">
        <title>Broccoli isolated Pseudomonas sp.</title>
        <authorList>
            <person name="Fujikawa T."/>
            <person name="Sawada H."/>
        </authorList>
    </citation>
    <scope>NUCLEOTIDE SEQUENCE [LARGE SCALE GENOMIC DNA]</scope>
    <source>
        <strain evidence="3 5">MAFF212427</strain>
        <strain evidence="2 4">MAFF212428</strain>
    </source>
</reference>
<dbReference type="EMBL" id="JAAHBV010000523">
    <property type="protein sequence ID" value="NER61743.1"/>
    <property type="molecule type" value="Genomic_DNA"/>
</dbReference>
<dbReference type="Gene3D" id="2.60.40.3230">
    <property type="match status" value="1"/>
</dbReference>
<accession>A0A6B3NSX4</accession>
<accession>A0A6M0CZ74</accession>
<sequence length="124" mass="13097">MRLKLLAALATAALLAGCATPPPPEPGSAASKVVVMGKLSNVDIGPMRVARENGFMTVKVALTNTSSSNKTMFYRFAWLGNDGFPVAGEESWKTLSLYGSQSTVLPAIAPVPQATDFRIEVQAK</sequence>
<dbReference type="Proteomes" id="UP000482634">
    <property type="component" value="Unassembled WGS sequence"/>
</dbReference>
<evidence type="ECO:0000256" key="1">
    <source>
        <dbReference type="SAM" id="SignalP"/>
    </source>
</evidence>
<dbReference type="InterPro" id="IPR010824">
    <property type="entry name" value="DUF1425"/>
</dbReference>
<proteinExistence type="predicted"/>
<dbReference type="Proteomes" id="UP000480410">
    <property type="component" value="Unassembled WGS sequence"/>
</dbReference>
<dbReference type="Pfam" id="PF07233">
    <property type="entry name" value="DUF1425"/>
    <property type="match status" value="1"/>
</dbReference>
<evidence type="ECO:0000313" key="4">
    <source>
        <dbReference type="Proteomes" id="UP000480410"/>
    </source>
</evidence>
<dbReference type="AlphaFoldDB" id="A0A6B3NSX4"/>